<gene>
    <name evidence="1" type="ORF">DWV06_03740</name>
</gene>
<reference evidence="1 2" key="1">
    <citation type="submission" date="2018-07" db="EMBL/GenBank/DDBJ databases">
        <title>Anaerosacharophilus polymeroproducens gen. nov. sp. nov., an anaerobic bacterium isolated from salt field.</title>
        <authorList>
            <person name="Kim W."/>
            <person name="Yang S.-H."/>
            <person name="Oh J."/>
            <person name="Lee J.-H."/>
            <person name="Kwon K.K."/>
        </authorList>
    </citation>
    <scope>NUCLEOTIDE SEQUENCE [LARGE SCALE GENOMIC DNA]</scope>
    <source>
        <strain evidence="1 2">MCWD5</strain>
    </source>
</reference>
<dbReference type="Proteomes" id="UP000255036">
    <property type="component" value="Unassembled WGS sequence"/>
</dbReference>
<protein>
    <submittedName>
        <fullName evidence="1">Uncharacterized protein</fullName>
    </submittedName>
</protein>
<accession>A0A371AYC0</accession>
<proteinExistence type="predicted"/>
<organism evidence="1 2">
    <name type="scientific">Anaerosacchariphilus polymeriproducens</name>
    <dbReference type="NCBI Taxonomy" id="1812858"/>
    <lineage>
        <taxon>Bacteria</taxon>
        <taxon>Bacillati</taxon>
        <taxon>Bacillota</taxon>
        <taxon>Clostridia</taxon>
        <taxon>Lachnospirales</taxon>
        <taxon>Lachnospiraceae</taxon>
        <taxon>Anaerosacchariphilus</taxon>
    </lineage>
</organism>
<keyword evidence="2" id="KW-1185">Reference proteome</keyword>
<sequence>MYLYQVVGIFNAIVVEQTLAADEELSDFHIKLKGKEGDKMYSGNMLFQNEKDMEKYRAREGHIEELQKAEEIDFYTK</sequence>
<dbReference type="EMBL" id="QRCT01000012">
    <property type="protein sequence ID" value="RDU24588.1"/>
    <property type="molecule type" value="Genomic_DNA"/>
</dbReference>
<dbReference type="AlphaFoldDB" id="A0A371AYC0"/>
<dbReference type="RefSeq" id="WP_115480821.1">
    <property type="nucleotide sequence ID" value="NZ_QRCT01000012.1"/>
</dbReference>
<name>A0A371AYC0_9FIRM</name>
<evidence type="ECO:0000313" key="1">
    <source>
        <dbReference type="EMBL" id="RDU24588.1"/>
    </source>
</evidence>
<comment type="caution">
    <text evidence="1">The sequence shown here is derived from an EMBL/GenBank/DDBJ whole genome shotgun (WGS) entry which is preliminary data.</text>
</comment>
<evidence type="ECO:0000313" key="2">
    <source>
        <dbReference type="Proteomes" id="UP000255036"/>
    </source>
</evidence>